<dbReference type="OrthoDB" id="537257at2759"/>
<sequence length="79" mass="8603">MAARAGNLLRLAARRVNAPALRSSAPLRGGHEGPDPNAPKWEQAVRSVLRKDEHVVFAVIGFWAVVIYGARVSLRSDDD</sequence>
<organism evidence="2">
    <name type="scientific">Guillardia theta (strain CCMP2712)</name>
    <name type="common">Cryptophyte</name>
    <dbReference type="NCBI Taxonomy" id="905079"/>
    <lineage>
        <taxon>Eukaryota</taxon>
        <taxon>Cryptophyceae</taxon>
        <taxon>Pyrenomonadales</taxon>
        <taxon>Geminigeraceae</taxon>
        <taxon>Guillardia</taxon>
    </lineage>
</organism>
<accession>L1JHQ0</accession>
<dbReference type="Proteomes" id="UP000011087">
    <property type="component" value="Unassembled WGS sequence"/>
</dbReference>
<evidence type="ECO:0000256" key="1">
    <source>
        <dbReference type="SAM" id="Phobius"/>
    </source>
</evidence>
<gene>
    <name evidence="2" type="ORF">GUITHDRAFT_152041</name>
</gene>
<reference evidence="2 4" key="1">
    <citation type="journal article" date="2012" name="Nature">
        <title>Algal genomes reveal evolutionary mosaicism and the fate of nucleomorphs.</title>
        <authorList>
            <consortium name="DOE Joint Genome Institute"/>
            <person name="Curtis B.A."/>
            <person name="Tanifuji G."/>
            <person name="Burki F."/>
            <person name="Gruber A."/>
            <person name="Irimia M."/>
            <person name="Maruyama S."/>
            <person name="Arias M.C."/>
            <person name="Ball S.G."/>
            <person name="Gile G.H."/>
            <person name="Hirakawa Y."/>
            <person name="Hopkins J.F."/>
            <person name="Kuo A."/>
            <person name="Rensing S.A."/>
            <person name="Schmutz J."/>
            <person name="Symeonidi A."/>
            <person name="Elias M."/>
            <person name="Eveleigh R.J."/>
            <person name="Herman E.K."/>
            <person name="Klute M.J."/>
            <person name="Nakayama T."/>
            <person name="Obornik M."/>
            <person name="Reyes-Prieto A."/>
            <person name="Armbrust E.V."/>
            <person name="Aves S.J."/>
            <person name="Beiko R.G."/>
            <person name="Coutinho P."/>
            <person name="Dacks J.B."/>
            <person name="Durnford D.G."/>
            <person name="Fast N.M."/>
            <person name="Green B.R."/>
            <person name="Grisdale C.J."/>
            <person name="Hempel F."/>
            <person name="Henrissat B."/>
            <person name="Hoppner M.P."/>
            <person name="Ishida K."/>
            <person name="Kim E."/>
            <person name="Koreny L."/>
            <person name="Kroth P.G."/>
            <person name="Liu Y."/>
            <person name="Malik S.B."/>
            <person name="Maier U.G."/>
            <person name="McRose D."/>
            <person name="Mock T."/>
            <person name="Neilson J.A."/>
            <person name="Onodera N.T."/>
            <person name="Poole A.M."/>
            <person name="Pritham E.J."/>
            <person name="Richards T.A."/>
            <person name="Rocap G."/>
            <person name="Roy S.W."/>
            <person name="Sarai C."/>
            <person name="Schaack S."/>
            <person name="Shirato S."/>
            <person name="Slamovits C.H."/>
            <person name="Spencer D.F."/>
            <person name="Suzuki S."/>
            <person name="Worden A.Z."/>
            <person name="Zauner S."/>
            <person name="Barry K."/>
            <person name="Bell C."/>
            <person name="Bharti A.K."/>
            <person name="Crow J.A."/>
            <person name="Grimwood J."/>
            <person name="Kramer R."/>
            <person name="Lindquist E."/>
            <person name="Lucas S."/>
            <person name="Salamov A."/>
            <person name="McFadden G.I."/>
            <person name="Lane C.E."/>
            <person name="Keeling P.J."/>
            <person name="Gray M.W."/>
            <person name="Grigoriev I.V."/>
            <person name="Archibald J.M."/>
        </authorList>
    </citation>
    <scope>NUCLEOTIDE SEQUENCE</scope>
    <source>
        <strain evidence="2 4">CCMP2712</strain>
    </source>
</reference>
<proteinExistence type="predicted"/>
<keyword evidence="1" id="KW-0472">Membrane</keyword>
<keyword evidence="1" id="KW-0812">Transmembrane</keyword>
<feature type="transmembrane region" description="Helical" evidence="1">
    <location>
        <begin position="55"/>
        <end position="74"/>
    </location>
</feature>
<protein>
    <submittedName>
        <fullName evidence="2 3">Uncharacterized protein</fullName>
    </submittedName>
</protein>
<dbReference type="HOGENOM" id="CLU_2611097_0_0_1"/>
<evidence type="ECO:0000313" key="3">
    <source>
        <dbReference type="EnsemblProtists" id="EKX47625"/>
    </source>
</evidence>
<dbReference type="EMBL" id="JH992989">
    <property type="protein sequence ID" value="EKX47625.1"/>
    <property type="molecule type" value="Genomic_DNA"/>
</dbReference>
<reference evidence="4" key="2">
    <citation type="submission" date="2012-11" db="EMBL/GenBank/DDBJ databases">
        <authorList>
            <person name="Kuo A."/>
            <person name="Curtis B.A."/>
            <person name="Tanifuji G."/>
            <person name="Burki F."/>
            <person name="Gruber A."/>
            <person name="Irimia M."/>
            <person name="Maruyama S."/>
            <person name="Arias M.C."/>
            <person name="Ball S.G."/>
            <person name="Gile G.H."/>
            <person name="Hirakawa Y."/>
            <person name="Hopkins J.F."/>
            <person name="Rensing S.A."/>
            <person name="Schmutz J."/>
            <person name="Symeonidi A."/>
            <person name="Elias M."/>
            <person name="Eveleigh R.J."/>
            <person name="Herman E.K."/>
            <person name="Klute M.J."/>
            <person name="Nakayama T."/>
            <person name="Obornik M."/>
            <person name="Reyes-Prieto A."/>
            <person name="Armbrust E.V."/>
            <person name="Aves S.J."/>
            <person name="Beiko R.G."/>
            <person name="Coutinho P."/>
            <person name="Dacks J.B."/>
            <person name="Durnford D.G."/>
            <person name="Fast N.M."/>
            <person name="Green B.R."/>
            <person name="Grisdale C."/>
            <person name="Hempe F."/>
            <person name="Henrissat B."/>
            <person name="Hoppner M.P."/>
            <person name="Ishida K.-I."/>
            <person name="Kim E."/>
            <person name="Koreny L."/>
            <person name="Kroth P.G."/>
            <person name="Liu Y."/>
            <person name="Malik S.-B."/>
            <person name="Maier U.G."/>
            <person name="McRose D."/>
            <person name="Mock T."/>
            <person name="Neilson J.A."/>
            <person name="Onodera N.T."/>
            <person name="Poole A.M."/>
            <person name="Pritham E.J."/>
            <person name="Richards T.A."/>
            <person name="Rocap G."/>
            <person name="Roy S.W."/>
            <person name="Sarai C."/>
            <person name="Schaack S."/>
            <person name="Shirato S."/>
            <person name="Slamovits C.H."/>
            <person name="Spencer D.F."/>
            <person name="Suzuki S."/>
            <person name="Worden A.Z."/>
            <person name="Zauner S."/>
            <person name="Barry K."/>
            <person name="Bell C."/>
            <person name="Bharti A.K."/>
            <person name="Crow J.A."/>
            <person name="Grimwood J."/>
            <person name="Kramer R."/>
            <person name="Lindquist E."/>
            <person name="Lucas S."/>
            <person name="Salamov A."/>
            <person name="McFadden G.I."/>
            <person name="Lane C.E."/>
            <person name="Keeling P.J."/>
            <person name="Gray M.W."/>
            <person name="Grigoriev I.V."/>
            <person name="Archibald J.M."/>
        </authorList>
    </citation>
    <scope>NUCLEOTIDE SEQUENCE</scope>
    <source>
        <strain evidence="4">CCMP2712</strain>
    </source>
</reference>
<evidence type="ECO:0000313" key="4">
    <source>
        <dbReference type="Proteomes" id="UP000011087"/>
    </source>
</evidence>
<dbReference type="AlphaFoldDB" id="L1JHQ0"/>
<dbReference type="KEGG" id="gtt:GUITHDRAFT_152041"/>
<reference evidence="3" key="3">
    <citation type="submission" date="2016-03" db="UniProtKB">
        <authorList>
            <consortium name="EnsemblProtists"/>
        </authorList>
    </citation>
    <scope>IDENTIFICATION</scope>
</reference>
<keyword evidence="1" id="KW-1133">Transmembrane helix</keyword>
<dbReference type="RefSeq" id="XP_005834605.1">
    <property type="nucleotide sequence ID" value="XM_005834548.1"/>
</dbReference>
<name>L1JHQ0_GUITC</name>
<keyword evidence="4" id="KW-1185">Reference proteome</keyword>
<dbReference type="PaxDb" id="55529-EKX47625"/>
<dbReference type="EnsemblProtists" id="EKX47625">
    <property type="protein sequence ID" value="EKX47625"/>
    <property type="gene ID" value="GUITHDRAFT_152041"/>
</dbReference>
<evidence type="ECO:0000313" key="2">
    <source>
        <dbReference type="EMBL" id="EKX47625.1"/>
    </source>
</evidence>
<dbReference type="GeneID" id="17304263"/>